<organism evidence="1 2">
    <name type="scientific">Eucalyptus globulus</name>
    <name type="common">Tasmanian blue gum</name>
    <dbReference type="NCBI Taxonomy" id="34317"/>
    <lineage>
        <taxon>Eukaryota</taxon>
        <taxon>Viridiplantae</taxon>
        <taxon>Streptophyta</taxon>
        <taxon>Embryophyta</taxon>
        <taxon>Tracheophyta</taxon>
        <taxon>Spermatophyta</taxon>
        <taxon>Magnoliopsida</taxon>
        <taxon>eudicotyledons</taxon>
        <taxon>Gunneridae</taxon>
        <taxon>Pentapetalae</taxon>
        <taxon>rosids</taxon>
        <taxon>malvids</taxon>
        <taxon>Myrtales</taxon>
        <taxon>Myrtaceae</taxon>
        <taxon>Myrtoideae</taxon>
        <taxon>Eucalypteae</taxon>
        <taxon>Eucalyptus</taxon>
    </lineage>
</organism>
<keyword evidence="2" id="KW-1185">Reference proteome</keyword>
<comment type="caution">
    <text evidence="1">The sequence shown here is derived from an EMBL/GenBank/DDBJ whole genome shotgun (WGS) entry which is preliminary data.</text>
</comment>
<gene>
    <name evidence="1" type="ORF">ACJRO7_014468</name>
</gene>
<protein>
    <submittedName>
        <fullName evidence="1">Uncharacterized protein</fullName>
    </submittedName>
</protein>
<proteinExistence type="predicted"/>
<sequence length="442" mass="51256">MENNGGRPTAPGPQRNRSADNHVSINIENLNLAFSVQEKLMSLPTLSSECCIFRVPEKLRHSHKEAYMPRVVAIGPYHRHSQSVMQMEDHKLRYLQSFLGHNQNCRLEDYIKRIRSWEDRARSYYDKQIDLSSDEFTEMMLLDGIFAIQLFLMYWNLEGTPNSDRIFGKPWMLNDVRRDMMLLENQMPFFAIEGLFEMALGSHQRHTPVLLELTYGFFMPGVKMEEVPEAVMESEVKHFLDAIRLSYLPSAKKAPYDINEEVKLIPSVTELVAAGVKLKRGKSNRLFDIGFNNGVLEIPRLSLYHTTESYFRNLIAFEQIYYQGNSYLIDYIVFMDHLVNTPADSKMLIDLGIIENWLGNEDAAADLINSFCKDTFLWTRNAYFYSLRHELVAYCQRPYNKWKTSLKRDYCSSPWVVLSIMTAVVLLTLTVVQTACSLLSLK</sequence>
<reference evidence="1 2" key="1">
    <citation type="submission" date="2024-11" db="EMBL/GenBank/DDBJ databases">
        <title>Chromosome-level genome assembly of Eucalyptus globulus Labill. provides insights into its genome evolution.</title>
        <authorList>
            <person name="Li X."/>
        </authorList>
    </citation>
    <scope>NUCLEOTIDE SEQUENCE [LARGE SCALE GENOMIC DNA]</scope>
    <source>
        <strain evidence="1">CL2024</strain>
        <tissue evidence="1">Fresh tender leaves</tissue>
    </source>
</reference>
<evidence type="ECO:0000313" key="1">
    <source>
        <dbReference type="EMBL" id="KAL3745368.1"/>
    </source>
</evidence>
<dbReference type="Pfam" id="PF03140">
    <property type="entry name" value="DUF247"/>
    <property type="match status" value="1"/>
</dbReference>
<name>A0ABD3L101_EUCGL</name>
<dbReference type="AlphaFoldDB" id="A0ABD3L101"/>
<accession>A0ABD3L101</accession>
<dbReference type="PANTHER" id="PTHR31170:SF25">
    <property type="entry name" value="BNAA09G04570D PROTEIN"/>
    <property type="match status" value="1"/>
</dbReference>
<dbReference type="Proteomes" id="UP001634007">
    <property type="component" value="Unassembled WGS sequence"/>
</dbReference>
<evidence type="ECO:0000313" key="2">
    <source>
        <dbReference type="Proteomes" id="UP001634007"/>
    </source>
</evidence>
<dbReference type="InterPro" id="IPR004158">
    <property type="entry name" value="DUF247_pln"/>
</dbReference>
<dbReference type="EMBL" id="JBJKBG010000003">
    <property type="protein sequence ID" value="KAL3745368.1"/>
    <property type="molecule type" value="Genomic_DNA"/>
</dbReference>
<dbReference type="PANTHER" id="PTHR31170">
    <property type="entry name" value="BNAC04G53230D PROTEIN"/>
    <property type="match status" value="1"/>
</dbReference>